<evidence type="ECO:0000313" key="4">
    <source>
        <dbReference type="EMBL" id="BDV44726.1"/>
    </source>
</evidence>
<feature type="signal peptide" evidence="2">
    <location>
        <begin position="1"/>
        <end position="27"/>
    </location>
</feature>
<feature type="domain" description="SH3b" evidence="3">
    <location>
        <begin position="81"/>
        <end position="149"/>
    </location>
</feature>
<keyword evidence="5" id="KW-1185">Reference proteome</keyword>
<dbReference type="InterPro" id="IPR003646">
    <property type="entry name" value="SH3-like_bac-type"/>
</dbReference>
<evidence type="ECO:0000313" key="5">
    <source>
        <dbReference type="Proteomes" id="UP001317705"/>
    </source>
</evidence>
<feature type="chain" id="PRO_5046689416" description="SH3b domain-containing protein" evidence="2">
    <location>
        <begin position="28"/>
        <end position="149"/>
    </location>
</feature>
<evidence type="ECO:0000256" key="2">
    <source>
        <dbReference type="SAM" id="SignalP"/>
    </source>
</evidence>
<name>A0ABM8EQG2_9BACT</name>
<dbReference type="RefSeq" id="WP_282000818.1">
    <property type="nucleotide sequence ID" value="NZ_AP027151.1"/>
</dbReference>
<dbReference type="Pfam" id="PF08239">
    <property type="entry name" value="SH3_3"/>
    <property type="match status" value="1"/>
</dbReference>
<feature type="region of interest" description="Disordered" evidence="1">
    <location>
        <begin position="32"/>
        <end position="67"/>
    </location>
</feature>
<sequence length="149" mass="15649">MTHRATSTVIRSAALFALALVAACATAPEPTIPQAPSPSFAAEASPEPPAAAAPSPAVPKPVEPAPAPTAAVVVVTAPATPVTARITSRHRNVNVRQHPGSHGRPVAVLRGGAPVTIVAKERKWVKIRWEHRGKAREGWIYGKYVEEGR</sequence>
<organism evidence="4 5">
    <name type="scientific">Geotalea uraniireducens</name>
    <dbReference type="NCBI Taxonomy" id="351604"/>
    <lineage>
        <taxon>Bacteria</taxon>
        <taxon>Pseudomonadati</taxon>
        <taxon>Thermodesulfobacteriota</taxon>
        <taxon>Desulfuromonadia</taxon>
        <taxon>Geobacterales</taxon>
        <taxon>Geobacteraceae</taxon>
        <taxon>Geotalea</taxon>
    </lineage>
</organism>
<reference evidence="4 5" key="1">
    <citation type="submission" date="2022-12" db="EMBL/GenBank/DDBJ databases">
        <title>Polyphasic characterization of Geotalea uranireducens NIT-SL11 newly isolated from a complex of sewage sludge and microbially reduced graphene oxide.</title>
        <authorList>
            <person name="Xie L."/>
            <person name="Yoshida N."/>
            <person name="Meng L."/>
        </authorList>
    </citation>
    <scope>NUCLEOTIDE SEQUENCE [LARGE SCALE GENOMIC DNA]</scope>
    <source>
        <strain evidence="4 5">NIT-SL11</strain>
    </source>
</reference>
<dbReference type="EMBL" id="AP027151">
    <property type="protein sequence ID" value="BDV44726.1"/>
    <property type="molecule type" value="Genomic_DNA"/>
</dbReference>
<gene>
    <name evidence="4" type="ORF">GURASL_36490</name>
</gene>
<dbReference type="Proteomes" id="UP001317705">
    <property type="component" value="Chromosome"/>
</dbReference>
<dbReference type="PROSITE" id="PS51257">
    <property type="entry name" value="PROKAR_LIPOPROTEIN"/>
    <property type="match status" value="1"/>
</dbReference>
<evidence type="ECO:0000256" key="1">
    <source>
        <dbReference type="SAM" id="MobiDB-lite"/>
    </source>
</evidence>
<feature type="compositionally biased region" description="Pro residues" evidence="1">
    <location>
        <begin position="46"/>
        <end position="67"/>
    </location>
</feature>
<proteinExistence type="predicted"/>
<dbReference type="SMART" id="SM00287">
    <property type="entry name" value="SH3b"/>
    <property type="match status" value="1"/>
</dbReference>
<evidence type="ECO:0000259" key="3">
    <source>
        <dbReference type="PROSITE" id="PS51781"/>
    </source>
</evidence>
<dbReference type="Gene3D" id="2.30.30.40">
    <property type="entry name" value="SH3 Domains"/>
    <property type="match status" value="1"/>
</dbReference>
<protein>
    <recommendedName>
        <fullName evidence="3">SH3b domain-containing protein</fullName>
    </recommendedName>
</protein>
<keyword evidence="2" id="KW-0732">Signal</keyword>
<accession>A0ABM8EQG2</accession>
<dbReference type="PROSITE" id="PS51781">
    <property type="entry name" value="SH3B"/>
    <property type="match status" value="1"/>
</dbReference>